<proteinExistence type="predicted"/>
<feature type="transmembrane region" description="Helical" evidence="2">
    <location>
        <begin position="20"/>
        <end position="38"/>
    </location>
</feature>
<keyword evidence="2" id="KW-1133">Transmembrane helix</keyword>
<evidence type="ECO:0000313" key="4">
    <source>
        <dbReference type="Proteomes" id="UP001316189"/>
    </source>
</evidence>
<keyword evidence="2" id="KW-0472">Membrane</keyword>
<reference evidence="3 4" key="1">
    <citation type="submission" date="2022-07" db="EMBL/GenBank/DDBJ databases">
        <title>Novel species in genus cellulomonas.</title>
        <authorList>
            <person name="Ye L."/>
        </authorList>
    </citation>
    <scope>NUCLEOTIDE SEQUENCE [LARGE SCALE GENOMIC DNA]</scope>
    <source>
        <strain evidence="4">zg-Y338</strain>
    </source>
</reference>
<keyword evidence="4" id="KW-1185">Reference proteome</keyword>
<protein>
    <recommendedName>
        <fullName evidence="5">Intracellular proteinase inhibitor BsuPI domain-containing protein</fullName>
    </recommendedName>
</protein>
<evidence type="ECO:0000256" key="1">
    <source>
        <dbReference type="SAM" id="MobiDB-lite"/>
    </source>
</evidence>
<name>A0ABY5L2U0_9CELL</name>
<accession>A0ABY5L2U0</accession>
<dbReference type="Proteomes" id="UP001316189">
    <property type="component" value="Chromosome"/>
</dbReference>
<organism evidence="3 4">
    <name type="scientific">Cellulomonas chengniuliangii</name>
    <dbReference type="NCBI Taxonomy" id="2968084"/>
    <lineage>
        <taxon>Bacteria</taxon>
        <taxon>Bacillati</taxon>
        <taxon>Actinomycetota</taxon>
        <taxon>Actinomycetes</taxon>
        <taxon>Micrococcales</taxon>
        <taxon>Cellulomonadaceae</taxon>
        <taxon>Cellulomonas</taxon>
    </lineage>
</organism>
<evidence type="ECO:0000313" key="3">
    <source>
        <dbReference type="EMBL" id="UUI75775.1"/>
    </source>
</evidence>
<evidence type="ECO:0008006" key="5">
    <source>
        <dbReference type="Google" id="ProtNLM"/>
    </source>
</evidence>
<sequence>MGVLRPAGPLPSRVYWIRRFVVLGIPLLLVVVIVWALTGRGAPADAADTGQTGDQAPADAPEAPDKADDEEPGAPQACAPEALGLTLAADAPSYAAAAVPTFTVTLANTGSVDCLVDAGSGQLEILIVSGEDRIWSSRDCPAGAAERQLLLGPEQTDVTQVQWTRVRSAEGCATGLPAVKPGTYSATLAVGGAAAAPQVFVLE</sequence>
<evidence type="ECO:0000256" key="2">
    <source>
        <dbReference type="SAM" id="Phobius"/>
    </source>
</evidence>
<keyword evidence="2" id="KW-0812">Transmembrane</keyword>
<gene>
    <name evidence="3" type="ORF">NP064_02320</name>
</gene>
<dbReference type="RefSeq" id="WP_227568125.1">
    <property type="nucleotide sequence ID" value="NZ_CP101988.1"/>
</dbReference>
<dbReference type="EMBL" id="CP101988">
    <property type="protein sequence ID" value="UUI75775.1"/>
    <property type="molecule type" value="Genomic_DNA"/>
</dbReference>
<feature type="region of interest" description="Disordered" evidence="1">
    <location>
        <begin position="44"/>
        <end position="77"/>
    </location>
</feature>